<sequence length="173" mass="18817">MMPPERSYSQVPKGLMELLGARAAEMGVERDEARAAELYTKATEQGDARGQCSPGVCYEACTTGTARALRAEARAAELYAQAAEQGLEVAQCNMGWCYANGTGVEKDATLAAELYEKTADQGVSPAQCNLRELYAEGLGVRQEWAAAFRLFESAAKDVEALSSRVFLAWLLWY</sequence>
<evidence type="ECO:0000313" key="1">
    <source>
        <dbReference type="EMBL" id="GAQ92930.1"/>
    </source>
</evidence>
<dbReference type="OMA" id="NTECEMM"/>
<dbReference type="PANTHER" id="PTHR45011:SF1">
    <property type="entry name" value="DAP3-BINDING CELL DEATH ENHANCER 1"/>
    <property type="match status" value="1"/>
</dbReference>
<dbReference type="GO" id="GO:0043539">
    <property type="term" value="F:protein serine/threonine kinase activator activity"/>
    <property type="evidence" value="ECO:0000318"/>
    <property type="project" value="GO_Central"/>
</dbReference>
<dbReference type="InterPro" id="IPR052748">
    <property type="entry name" value="ISR_Activator"/>
</dbReference>
<dbReference type="STRING" id="105231.A0A1Y1IPZ0"/>
<dbReference type="EMBL" id="DF238156">
    <property type="protein sequence ID" value="GAQ92930.1"/>
    <property type="molecule type" value="Genomic_DNA"/>
</dbReference>
<dbReference type="SMART" id="SM00671">
    <property type="entry name" value="SEL1"/>
    <property type="match status" value="3"/>
</dbReference>
<keyword evidence="2" id="KW-1185">Reference proteome</keyword>
<dbReference type="OrthoDB" id="2384430at2759"/>
<dbReference type="PANTHER" id="PTHR45011">
    <property type="entry name" value="DAP3-BINDING CELL DEATH ENHANCER 1"/>
    <property type="match status" value="1"/>
</dbReference>
<name>A0A1Y1IPZ0_KLENI</name>
<dbReference type="Pfam" id="PF08238">
    <property type="entry name" value="Sel1"/>
    <property type="match status" value="4"/>
</dbReference>
<proteinExistence type="predicted"/>
<dbReference type="GO" id="GO:0005739">
    <property type="term" value="C:mitochondrion"/>
    <property type="evidence" value="ECO:0000318"/>
    <property type="project" value="GO_Central"/>
</dbReference>
<reference evidence="1 2" key="1">
    <citation type="journal article" date="2014" name="Nat. Commun.">
        <title>Klebsormidium flaccidum genome reveals primary factors for plant terrestrial adaptation.</title>
        <authorList>
            <person name="Hori K."/>
            <person name="Maruyama F."/>
            <person name="Fujisawa T."/>
            <person name="Togashi T."/>
            <person name="Yamamoto N."/>
            <person name="Seo M."/>
            <person name="Sato S."/>
            <person name="Yamada T."/>
            <person name="Mori H."/>
            <person name="Tajima N."/>
            <person name="Moriyama T."/>
            <person name="Ikeuchi M."/>
            <person name="Watanabe M."/>
            <person name="Wada H."/>
            <person name="Kobayashi K."/>
            <person name="Saito M."/>
            <person name="Masuda T."/>
            <person name="Sasaki-Sekimoto Y."/>
            <person name="Mashiguchi K."/>
            <person name="Awai K."/>
            <person name="Shimojima M."/>
            <person name="Masuda S."/>
            <person name="Iwai M."/>
            <person name="Nobusawa T."/>
            <person name="Narise T."/>
            <person name="Kondo S."/>
            <person name="Saito H."/>
            <person name="Sato R."/>
            <person name="Murakawa M."/>
            <person name="Ihara Y."/>
            <person name="Oshima-Yamada Y."/>
            <person name="Ohtaka K."/>
            <person name="Satoh M."/>
            <person name="Sonobe K."/>
            <person name="Ishii M."/>
            <person name="Ohtani R."/>
            <person name="Kanamori-Sato M."/>
            <person name="Honoki R."/>
            <person name="Miyazaki D."/>
            <person name="Mochizuki H."/>
            <person name="Umetsu J."/>
            <person name="Higashi K."/>
            <person name="Shibata D."/>
            <person name="Kamiya Y."/>
            <person name="Sato N."/>
            <person name="Nakamura Y."/>
            <person name="Tabata S."/>
            <person name="Ida S."/>
            <person name="Kurokawa K."/>
            <person name="Ohta H."/>
        </authorList>
    </citation>
    <scope>NUCLEOTIDE SEQUENCE [LARGE SCALE GENOMIC DNA]</scope>
    <source>
        <strain evidence="1 2">NIES-2285</strain>
    </source>
</reference>
<dbReference type="AlphaFoldDB" id="A0A1Y1IPZ0"/>
<evidence type="ECO:0000313" key="2">
    <source>
        <dbReference type="Proteomes" id="UP000054558"/>
    </source>
</evidence>
<gene>
    <name evidence="1" type="ORF">KFL_012070020</name>
</gene>
<dbReference type="Gene3D" id="1.25.40.10">
    <property type="entry name" value="Tetratricopeptide repeat domain"/>
    <property type="match status" value="1"/>
</dbReference>
<dbReference type="InterPro" id="IPR006597">
    <property type="entry name" value="Sel1-like"/>
</dbReference>
<accession>A0A1Y1IPZ0</accession>
<dbReference type="SUPFAM" id="SSF81901">
    <property type="entry name" value="HCP-like"/>
    <property type="match status" value="1"/>
</dbReference>
<dbReference type="InterPro" id="IPR011990">
    <property type="entry name" value="TPR-like_helical_dom_sf"/>
</dbReference>
<protein>
    <submittedName>
        <fullName evidence="1">Uncharacterized protein</fullName>
    </submittedName>
</protein>
<dbReference type="GO" id="GO:0140468">
    <property type="term" value="P:HRI-mediated signaling"/>
    <property type="evidence" value="ECO:0000318"/>
    <property type="project" value="GO_Central"/>
</dbReference>
<dbReference type="Proteomes" id="UP000054558">
    <property type="component" value="Unassembled WGS sequence"/>
</dbReference>
<organism evidence="1 2">
    <name type="scientific">Klebsormidium nitens</name>
    <name type="common">Green alga</name>
    <name type="synonym">Ulothrix nitens</name>
    <dbReference type="NCBI Taxonomy" id="105231"/>
    <lineage>
        <taxon>Eukaryota</taxon>
        <taxon>Viridiplantae</taxon>
        <taxon>Streptophyta</taxon>
        <taxon>Klebsormidiophyceae</taxon>
        <taxon>Klebsormidiales</taxon>
        <taxon>Klebsormidiaceae</taxon>
        <taxon>Klebsormidium</taxon>
    </lineage>
</organism>